<accession>A0A1I7T756</accession>
<dbReference type="Proteomes" id="UP000095282">
    <property type="component" value="Unplaced"/>
</dbReference>
<dbReference type="WBParaSite" id="Csp11.Scaffold526.g3068.t1">
    <property type="protein sequence ID" value="Csp11.Scaffold526.g3068.t1"/>
    <property type="gene ID" value="Csp11.Scaffold526.g3068"/>
</dbReference>
<proteinExistence type="predicted"/>
<evidence type="ECO:0000313" key="2">
    <source>
        <dbReference type="Proteomes" id="UP000095282"/>
    </source>
</evidence>
<evidence type="ECO:0000256" key="1">
    <source>
        <dbReference type="SAM" id="MobiDB-lite"/>
    </source>
</evidence>
<dbReference type="AlphaFoldDB" id="A0A1I7T756"/>
<feature type="region of interest" description="Disordered" evidence="1">
    <location>
        <begin position="1"/>
        <end position="51"/>
    </location>
</feature>
<sequence length="84" mass="9076">MSKMQTLSAKSICKGPNPNKVVIQDNGPEKKTTPGAPTPKTEITAPPPSEGFKIKDEVEMLRAGFKNKHGEAVKTQGQTMNLEL</sequence>
<name>A0A1I7T756_9PELO</name>
<evidence type="ECO:0000313" key="3">
    <source>
        <dbReference type="WBParaSite" id="Csp11.Scaffold526.g3068.t1"/>
    </source>
</evidence>
<feature type="compositionally biased region" description="Low complexity" evidence="1">
    <location>
        <begin position="33"/>
        <end position="42"/>
    </location>
</feature>
<dbReference type="STRING" id="1561998.A0A1I7T756"/>
<organism evidence="2 3">
    <name type="scientific">Caenorhabditis tropicalis</name>
    <dbReference type="NCBI Taxonomy" id="1561998"/>
    <lineage>
        <taxon>Eukaryota</taxon>
        <taxon>Metazoa</taxon>
        <taxon>Ecdysozoa</taxon>
        <taxon>Nematoda</taxon>
        <taxon>Chromadorea</taxon>
        <taxon>Rhabditida</taxon>
        <taxon>Rhabditina</taxon>
        <taxon>Rhabditomorpha</taxon>
        <taxon>Rhabditoidea</taxon>
        <taxon>Rhabditidae</taxon>
        <taxon>Peloderinae</taxon>
        <taxon>Caenorhabditis</taxon>
    </lineage>
</organism>
<dbReference type="eggNOG" id="ENOG502TIPA">
    <property type="taxonomic scope" value="Eukaryota"/>
</dbReference>
<reference evidence="3" key="1">
    <citation type="submission" date="2016-11" db="UniProtKB">
        <authorList>
            <consortium name="WormBaseParasite"/>
        </authorList>
    </citation>
    <scope>IDENTIFICATION</scope>
</reference>
<protein>
    <submittedName>
        <fullName evidence="3">PEST proteolytic signal-containing nuclear protein</fullName>
    </submittedName>
</protein>
<keyword evidence="2" id="KW-1185">Reference proteome</keyword>